<keyword evidence="4" id="KW-1185">Reference proteome</keyword>
<keyword evidence="2" id="KW-0732">Signal</keyword>
<gene>
    <name evidence="3" type="ORF">SAMN02745673_02186</name>
</gene>
<organism evidence="3 4">
    <name type="scientific">Marinactinospora thermotolerans DSM 45154</name>
    <dbReference type="NCBI Taxonomy" id="1122192"/>
    <lineage>
        <taxon>Bacteria</taxon>
        <taxon>Bacillati</taxon>
        <taxon>Actinomycetota</taxon>
        <taxon>Actinomycetes</taxon>
        <taxon>Streptosporangiales</taxon>
        <taxon>Nocardiopsidaceae</taxon>
        <taxon>Marinactinospora</taxon>
    </lineage>
</organism>
<accession>A0A1T4QED3</accession>
<evidence type="ECO:0000256" key="2">
    <source>
        <dbReference type="SAM" id="SignalP"/>
    </source>
</evidence>
<dbReference type="EMBL" id="FUWS01000005">
    <property type="protein sequence ID" value="SKA02092.1"/>
    <property type="molecule type" value="Genomic_DNA"/>
</dbReference>
<feature type="compositionally biased region" description="Pro residues" evidence="1">
    <location>
        <begin position="35"/>
        <end position="44"/>
    </location>
</feature>
<dbReference type="Proteomes" id="UP000190637">
    <property type="component" value="Unassembled WGS sequence"/>
</dbReference>
<name>A0A1T4QED3_9ACTN</name>
<proteinExistence type="predicted"/>
<dbReference type="STRING" id="1122192.SAMN02745673_02186"/>
<evidence type="ECO:0000313" key="4">
    <source>
        <dbReference type="Proteomes" id="UP000190637"/>
    </source>
</evidence>
<protein>
    <submittedName>
        <fullName evidence="3">Uncharacterized protein</fullName>
    </submittedName>
</protein>
<feature type="signal peptide" evidence="2">
    <location>
        <begin position="1"/>
        <end position="15"/>
    </location>
</feature>
<reference evidence="3 4" key="1">
    <citation type="submission" date="2017-02" db="EMBL/GenBank/DDBJ databases">
        <authorList>
            <person name="Peterson S.W."/>
        </authorList>
    </citation>
    <scope>NUCLEOTIDE SEQUENCE [LARGE SCALE GENOMIC DNA]</scope>
    <source>
        <strain evidence="3 4">DSM 45154</strain>
    </source>
</reference>
<dbReference type="AlphaFoldDB" id="A0A1T4QED3"/>
<evidence type="ECO:0000313" key="3">
    <source>
        <dbReference type="EMBL" id="SKA02092.1"/>
    </source>
</evidence>
<sequence>MGLFSLLLLVFAALARGGPSPSGPVPPAHRVDVPAPAPPPPPPPRRIPDHYGWCVLAERYAHKWELTYDYDVVMPYRARHRGQPDLVFAASDRELFEVMLSVAEPPSRVRRYVVEAEERQRAEELAALNDLVFMAPTGG</sequence>
<feature type="chain" id="PRO_5038598847" evidence="2">
    <location>
        <begin position="16"/>
        <end position="139"/>
    </location>
</feature>
<evidence type="ECO:0000256" key="1">
    <source>
        <dbReference type="SAM" id="MobiDB-lite"/>
    </source>
</evidence>
<feature type="region of interest" description="Disordered" evidence="1">
    <location>
        <begin position="21"/>
        <end position="44"/>
    </location>
</feature>